<dbReference type="Proteomes" id="UP000092124">
    <property type="component" value="Unassembled WGS sequence"/>
</dbReference>
<dbReference type="STRING" id="56216.A0A1A6GRF6"/>
<accession>A0A1A6GRF6</accession>
<organism evidence="1 2">
    <name type="scientific">Neotoma lepida</name>
    <name type="common">Desert woodrat</name>
    <dbReference type="NCBI Taxonomy" id="56216"/>
    <lineage>
        <taxon>Eukaryota</taxon>
        <taxon>Metazoa</taxon>
        <taxon>Chordata</taxon>
        <taxon>Craniata</taxon>
        <taxon>Vertebrata</taxon>
        <taxon>Euteleostomi</taxon>
        <taxon>Mammalia</taxon>
        <taxon>Eutheria</taxon>
        <taxon>Euarchontoglires</taxon>
        <taxon>Glires</taxon>
        <taxon>Rodentia</taxon>
        <taxon>Myomorpha</taxon>
        <taxon>Muroidea</taxon>
        <taxon>Cricetidae</taxon>
        <taxon>Neotominae</taxon>
        <taxon>Neotoma</taxon>
    </lineage>
</organism>
<reference evidence="1 2" key="1">
    <citation type="submission" date="2016-06" db="EMBL/GenBank/DDBJ databases">
        <title>The Draft Genome Sequence and Annotation of the Desert Woodrat Neotoma lepida.</title>
        <authorList>
            <person name="Campbell M."/>
            <person name="Oakeson K.F."/>
            <person name="Yandell M."/>
            <person name="Halpert J.R."/>
            <person name="Dearing D."/>
        </authorList>
    </citation>
    <scope>NUCLEOTIDE SEQUENCE [LARGE SCALE GENOMIC DNA]</scope>
    <source>
        <strain evidence="1">417</strain>
        <tissue evidence="1">Liver</tissue>
    </source>
</reference>
<proteinExistence type="predicted"/>
<sequence length="211" mass="24319">QLTVLSSTVDWRSDIYAGRDVQRRPKDEEPHLLLSNVDQTRTYTLVHWLIQCTIGLSPSHLQLYELTLLKFYEAFEEAPGLGALRRSCAESEHTQDFRPLLKMGGVCSRLLRGLSPGAVSRPQTKEEKGLSLFRPRDLMWKRRRMKTIFSLQTINTTENVHSKVMRRAPGTLWRDFSHINVELSLLAKTKKRPQVDKRWPLEAVLPKSGTL</sequence>
<gene>
    <name evidence="1" type="ORF">A6R68_03200</name>
</gene>
<name>A0A1A6GRF6_NEOLE</name>
<feature type="non-terminal residue" evidence="1">
    <location>
        <position position="1"/>
    </location>
</feature>
<comment type="caution">
    <text evidence="1">The sequence shown here is derived from an EMBL/GenBank/DDBJ whole genome shotgun (WGS) entry which is preliminary data.</text>
</comment>
<protein>
    <submittedName>
        <fullName evidence="1">Uncharacterized protein</fullName>
    </submittedName>
</protein>
<feature type="non-terminal residue" evidence="1">
    <location>
        <position position="211"/>
    </location>
</feature>
<dbReference type="EMBL" id="LZPO01076000">
    <property type="protein sequence ID" value="OBS68260.1"/>
    <property type="molecule type" value="Genomic_DNA"/>
</dbReference>
<keyword evidence="2" id="KW-1185">Reference proteome</keyword>
<evidence type="ECO:0000313" key="2">
    <source>
        <dbReference type="Proteomes" id="UP000092124"/>
    </source>
</evidence>
<evidence type="ECO:0000313" key="1">
    <source>
        <dbReference type="EMBL" id="OBS68260.1"/>
    </source>
</evidence>
<dbReference type="AlphaFoldDB" id="A0A1A6GRF6"/>